<accession>A0A1Y2FAN1</accession>
<feature type="region of interest" description="Disordered" evidence="1">
    <location>
        <begin position="1"/>
        <end position="24"/>
    </location>
</feature>
<dbReference type="STRING" id="56484.A0A1Y2FAN1"/>
<dbReference type="GO" id="GO:0003723">
    <property type="term" value="F:RNA binding"/>
    <property type="evidence" value="ECO:0007669"/>
    <property type="project" value="InterPro"/>
</dbReference>
<keyword evidence="4" id="KW-1185">Reference proteome</keyword>
<dbReference type="SUPFAM" id="SSF143437">
    <property type="entry name" value="THUMP domain-like"/>
    <property type="match status" value="1"/>
</dbReference>
<dbReference type="PANTHER" id="PTHR13452:SF10">
    <property type="entry name" value="THUMP DOMAIN-CONTAINING PROTEIN 1"/>
    <property type="match status" value="1"/>
</dbReference>
<reference evidence="3 4" key="1">
    <citation type="submission" date="2016-07" db="EMBL/GenBank/DDBJ databases">
        <title>Pervasive Adenine N6-methylation of Active Genes in Fungi.</title>
        <authorList>
            <consortium name="DOE Joint Genome Institute"/>
            <person name="Mondo S.J."/>
            <person name="Dannebaum R.O."/>
            <person name="Kuo R.C."/>
            <person name="Labutti K."/>
            <person name="Haridas S."/>
            <person name="Kuo A."/>
            <person name="Salamov A."/>
            <person name="Ahrendt S.R."/>
            <person name="Lipzen A."/>
            <person name="Sullivan W."/>
            <person name="Andreopoulos W.B."/>
            <person name="Clum A."/>
            <person name="Lindquist E."/>
            <person name="Daum C."/>
            <person name="Ramamoorthy G.K."/>
            <person name="Gryganskyi A."/>
            <person name="Culley D."/>
            <person name="Magnuson J.K."/>
            <person name="James T.Y."/>
            <person name="O'Malley M.A."/>
            <person name="Stajich J.E."/>
            <person name="Spatafora J.W."/>
            <person name="Visel A."/>
            <person name="Grigoriev I.V."/>
        </authorList>
    </citation>
    <scope>NUCLEOTIDE SEQUENCE [LARGE SCALE GENOMIC DNA]</scope>
    <source>
        <strain evidence="3 4">12-1054</strain>
    </source>
</reference>
<organism evidence="3 4">
    <name type="scientific">Protomyces lactucae-debilis</name>
    <dbReference type="NCBI Taxonomy" id="2754530"/>
    <lineage>
        <taxon>Eukaryota</taxon>
        <taxon>Fungi</taxon>
        <taxon>Dikarya</taxon>
        <taxon>Ascomycota</taxon>
        <taxon>Taphrinomycotina</taxon>
        <taxon>Taphrinomycetes</taxon>
        <taxon>Taphrinales</taxon>
        <taxon>Protomycetaceae</taxon>
        <taxon>Protomyces</taxon>
    </lineage>
</organism>
<dbReference type="InterPro" id="IPR004114">
    <property type="entry name" value="THUMP_dom"/>
</dbReference>
<dbReference type="Gene3D" id="3.30.2300.10">
    <property type="entry name" value="THUMP superfamily"/>
    <property type="match status" value="1"/>
</dbReference>
<protein>
    <recommendedName>
        <fullName evidence="2">THUMP domain-containing protein</fullName>
    </recommendedName>
</protein>
<evidence type="ECO:0000313" key="4">
    <source>
        <dbReference type="Proteomes" id="UP000193685"/>
    </source>
</evidence>
<dbReference type="InterPro" id="IPR040183">
    <property type="entry name" value="THUMPD1-like"/>
</dbReference>
<evidence type="ECO:0000313" key="3">
    <source>
        <dbReference type="EMBL" id="ORY80951.1"/>
    </source>
</evidence>
<dbReference type="GO" id="GO:0006400">
    <property type="term" value="P:tRNA modification"/>
    <property type="evidence" value="ECO:0007669"/>
    <property type="project" value="InterPro"/>
</dbReference>
<dbReference type="PANTHER" id="PTHR13452">
    <property type="entry name" value="THUMP DOMAIN CONTAINING PROTEIN 1-RELATED"/>
    <property type="match status" value="1"/>
</dbReference>
<dbReference type="OrthoDB" id="367221at2759"/>
<dbReference type="Pfam" id="PF02926">
    <property type="entry name" value="THUMP"/>
    <property type="match status" value="1"/>
</dbReference>
<comment type="caution">
    <text evidence="3">The sequence shown here is derived from an EMBL/GenBank/DDBJ whole genome shotgun (WGS) entry which is preliminary data.</text>
</comment>
<dbReference type="Proteomes" id="UP000193685">
    <property type="component" value="Unassembled WGS sequence"/>
</dbReference>
<feature type="domain" description="THUMP" evidence="2">
    <location>
        <begin position="215"/>
        <end position="273"/>
    </location>
</feature>
<dbReference type="AlphaFoldDB" id="A0A1Y2FAN1"/>
<dbReference type="RefSeq" id="XP_040724596.1">
    <property type="nucleotide sequence ID" value="XM_040869563.1"/>
</dbReference>
<dbReference type="CDD" id="cd11717">
    <property type="entry name" value="THUMP_THUMPD1_like"/>
    <property type="match status" value="1"/>
</dbReference>
<dbReference type="EMBL" id="MCFI01000012">
    <property type="protein sequence ID" value="ORY80951.1"/>
    <property type="molecule type" value="Genomic_DNA"/>
</dbReference>
<dbReference type="GeneID" id="63786162"/>
<sequence length="303" mass="33398">MTEGGEKRKSEAKDGRRSKKYQHDRFNQLTPGAVGVIVTCVRGKEKAAEKDAIEMILDSNYVKSLQAALPELTPVEVSDAEEDIEASIAQELDSLKEARAPQKGKPALLIPLKTNLECVVFIKTAKEINPVLLVADLCQAQLAQPGKKLGGRFVRRLTPISASADASITGLKTCLERVLPSVFSCRDPNAAGVDAESGESSAKTDEEQRQTIVKRQYRVEPTFRNQDQLTRDMVIPETASQVMRLGAHQVNLKAYDCIILIEAIRGFLGVSVVEKFDVLRKLNLQELCEKGEAPRQVLDKTEN</sequence>
<gene>
    <name evidence="3" type="ORF">BCR37DRAFT_380831</name>
</gene>
<proteinExistence type="predicted"/>
<evidence type="ECO:0000259" key="2">
    <source>
        <dbReference type="Pfam" id="PF02926"/>
    </source>
</evidence>
<name>A0A1Y2FAN1_PROLT</name>
<dbReference type="OMA" id="KRFCDQA"/>
<evidence type="ECO:0000256" key="1">
    <source>
        <dbReference type="SAM" id="MobiDB-lite"/>
    </source>
</evidence>